<dbReference type="SUPFAM" id="SSF48317">
    <property type="entry name" value="Acid phosphatase/Vanadium-dependent haloperoxidase"/>
    <property type="match status" value="1"/>
</dbReference>
<comment type="caution">
    <text evidence="2">The sequence shown here is derived from an EMBL/GenBank/DDBJ whole genome shotgun (WGS) entry which is preliminary data.</text>
</comment>
<keyword evidence="1" id="KW-0812">Transmembrane</keyword>
<evidence type="ECO:0008006" key="4">
    <source>
        <dbReference type="Google" id="ProtNLM"/>
    </source>
</evidence>
<evidence type="ECO:0000313" key="3">
    <source>
        <dbReference type="Proteomes" id="UP000649799"/>
    </source>
</evidence>
<reference evidence="2 3" key="1">
    <citation type="submission" date="2020-03" db="EMBL/GenBank/DDBJ databases">
        <title>Cyclobacterium plantarum sp. nov., a marine bacterium isolated from a coastal-marine wetland.</title>
        <authorList>
            <person name="Sanchez-Porro C."/>
            <person name="Ventosa A."/>
            <person name="Amoozegar M."/>
        </authorList>
    </citation>
    <scope>NUCLEOTIDE SEQUENCE [LARGE SCALE GENOMIC DNA]</scope>
    <source>
        <strain evidence="2 3">GBPx2</strain>
    </source>
</reference>
<feature type="transmembrane region" description="Helical" evidence="1">
    <location>
        <begin position="100"/>
        <end position="123"/>
    </location>
</feature>
<keyword evidence="1" id="KW-0472">Membrane</keyword>
<name>A0ABX0HHH6_9BACT</name>
<dbReference type="EMBL" id="JAANYN010000017">
    <property type="protein sequence ID" value="NHE59809.1"/>
    <property type="molecule type" value="Genomic_DNA"/>
</dbReference>
<accession>A0ABX0HHH6</accession>
<feature type="transmembrane region" description="Helical" evidence="1">
    <location>
        <begin position="172"/>
        <end position="189"/>
    </location>
</feature>
<evidence type="ECO:0000256" key="1">
    <source>
        <dbReference type="SAM" id="Phobius"/>
    </source>
</evidence>
<sequence>MKNRIALIISRIAHPISLILTFMAYTFFSIHSLWKASWTLAGITAIGIIPLVIWNQSRTKKGIYTNFDVSVRKDRYSMFALVTVLTLLVILFIRTSNQPWQVFAGSLVLLLLVVTSFVLNFWLKVSLHMAVAFYVSLGLWQIHPLPALLLLMAIPFIAWSRIQLDRHKTDEILIGGMVGLLCGVLLLWVT</sequence>
<dbReference type="RefSeq" id="WP_166151568.1">
    <property type="nucleotide sequence ID" value="NZ_JAANYN010000017.1"/>
</dbReference>
<feature type="transmembrane region" description="Helical" evidence="1">
    <location>
        <begin position="12"/>
        <end position="30"/>
    </location>
</feature>
<keyword evidence="3" id="KW-1185">Reference proteome</keyword>
<proteinExistence type="predicted"/>
<keyword evidence="1" id="KW-1133">Transmembrane helix</keyword>
<feature type="transmembrane region" description="Helical" evidence="1">
    <location>
        <begin position="36"/>
        <end position="55"/>
    </location>
</feature>
<dbReference type="InterPro" id="IPR036938">
    <property type="entry name" value="PAP2/HPO_sf"/>
</dbReference>
<dbReference type="Gene3D" id="1.20.144.10">
    <property type="entry name" value="Phosphatidic acid phosphatase type 2/haloperoxidase"/>
    <property type="match status" value="1"/>
</dbReference>
<feature type="transmembrane region" description="Helical" evidence="1">
    <location>
        <begin position="76"/>
        <end position="94"/>
    </location>
</feature>
<gene>
    <name evidence="2" type="ORF">G9Q97_23640</name>
</gene>
<dbReference type="Proteomes" id="UP000649799">
    <property type="component" value="Unassembled WGS sequence"/>
</dbReference>
<evidence type="ECO:0000313" key="2">
    <source>
        <dbReference type="EMBL" id="NHE59809.1"/>
    </source>
</evidence>
<protein>
    <recommendedName>
        <fullName evidence="4">Phosphatase PAP2 family protein</fullName>
    </recommendedName>
</protein>
<organism evidence="2 3">
    <name type="scientific">Cyclobacterium plantarum</name>
    <dbReference type="NCBI Taxonomy" id="2716263"/>
    <lineage>
        <taxon>Bacteria</taxon>
        <taxon>Pseudomonadati</taxon>
        <taxon>Bacteroidota</taxon>
        <taxon>Cytophagia</taxon>
        <taxon>Cytophagales</taxon>
        <taxon>Cyclobacteriaceae</taxon>
        <taxon>Cyclobacterium</taxon>
    </lineage>
</organism>
<feature type="transmembrane region" description="Helical" evidence="1">
    <location>
        <begin position="130"/>
        <end position="160"/>
    </location>
</feature>